<organism evidence="3">
    <name type="scientific">Fervidicoccus fontis</name>
    <dbReference type="NCBI Taxonomy" id="683846"/>
    <lineage>
        <taxon>Archaea</taxon>
        <taxon>Thermoproteota</taxon>
        <taxon>Thermoprotei</taxon>
        <taxon>Fervidicoccales</taxon>
        <taxon>Fervidicoccaceae</taxon>
        <taxon>Fervidicoccus</taxon>
    </lineage>
</organism>
<dbReference type="PANTHER" id="PTHR14969:SF13">
    <property type="entry name" value="AT30094P"/>
    <property type="match status" value="1"/>
</dbReference>
<keyword evidence="1" id="KW-0812">Transmembrane</keyword>
<evidence type="ECO:0000313" key="3">
    <source>
        <dbReference type="EMBL" id="HHQ81023.1"/>
    </source>
</evidence>
<dbReference type="GO" id="GO:0042392">
    <property type="term" value="F:sphingosine-1-phosphate phosphatase activity"/>
    <property type="evidence" value="ECO:0007669"/>
    <property type="project" value="TreeGrafter"/>
</dbReference>
<protein>
    <submittedName>
        <fullName evidence="3">Phosphatase PAP2 family protein</fullName>
    </submittedName>
</protein>
<feature type="transmembrane region" description="Helical" evidence="1">
    <location>
        <begin position="48"/>
        <end position="72"/>
    </location>
</feature>
<dbReference type="InterPro" id="IPR036938">
    <property type="entry name" value="PAP2/HPO_sf"/>
</dbReference>
<dbReference type="SUPFAM" id="SSF48317">
    <property type="entry name" value="Acid phosphatase/Vanadium-dependent haloperoxidase"/>
    <property type="match status" value="1"/>
</dbReference>
<dbReference type="InterPro" id="IPR000326">
    <property type="entry name" value="PAP2/HPO"/>
</dbReference>
<dbReference type="CDD" id="cd01610">
    <property type="entry name" value="PAP2_like"/>
    <property type="match status" value="1"/>
</dbReference>
<dbReference type="Gene3D" id="1.20.144.10">
    <property type="entry name" value="Phosphatidic acid phosphatase type 2/haloperoxidase"/>
    <property type="match status" value="1"/>
</dbReference>
<feature type="domain" description="Phosphatidic acid phosphatase type 2/haloperoxidase" evidence="2">
    <location>
        <begin position="85"/>
        <end position="193"/>
    </location>
</feature>
<dbReference type="Pfam" id="PF01569">
    <property type="entry name" value="PAP2"/>
    <property type="match status" value="1"/>
</dbReference>
<reference evidence="3" key="1">
    <citation type="journal article" date="2020" name="mSystems">
        <title>Genome- and Community-Level Interaction Insights into Carbon Utilization and Element Cycling Functions of Hydrothermarchaeota in Hydrothermal Sediment.</title>
        <authorList>
            <person name="Zhou Z."/>
            <person name="Liu Y."/>
            <person name="Xu W."/>
            <person name="Pan J."/>
            <person name="Luo Z.H."/>
            <person name="Li M."/>
        </authorList>
    </citation>
    <scope>NUCLEOTIDE SEQUENCE [LARGE SCALE GENOMIC DNA]</scope>
    <source>
        <strain evidence="3">SpSt-1116</strain>
    </source>
</reference>
<gene>
    <name evidence="3" type="ORF">ENM78_06215</name>
</gene>
<dbReference type="EMBL" id="DRZC01000080">
    <property type="protein sequence ID" value="HHQ81023.1"/>
    <property type="molecule type" value="Genomic_DNA"/>
</dbReference>
<evidence type="ECO:0000259" key="2">
    <source>
        <dbReference type="SMART" id="SM00014"/>
    </source>
</evidence>
<dbReference type="PANTHER" id="PTHR14969">
    <property type="entry name" value="SPHINGOSINE-1-PHOSPHATE PHOSPHOHYDROLASE"/>
    <property type="match status" value="1"/>
</dbReference>
<sequence length="208" mass="23044">MERPQPRTDRRLALLTALVVVLALPAYLNAYSSIDRLFYDLTPRSECIIVKLLTHTASVEAFVAYSVAMIAYDLRRYGRVSRHSLEFLVALALSLAVVALLKATTKVPRPEVTASEEGSLLYLVAHAYAFPSGHTTRATVLASIASRRLNVPFRYMALYPVAIGATRMLLGAHWFSDVFVAIVMGYWIAALSEKACNEIAFCRKGRGF</sequence>
<keyword evidence="1" id="KW-0472">Membrane</keyword>
<dbReference type="SMART" id="SM00014">
    <property type="entry name" value="acidPPc"/>
    <property type="match status" value="1"/>
</dbReference>
<proteinExistence type="predicted"/>
<comment type="caution">
    <text evidence="3">The sequence shown here is derived from an EMBL/GenBank/DDBJ whole genome shotgun (WGS) entry which is preliminary data.</text>
</comment>
<feature type="transmembrane region" description="Helical" evidence="1">
    <location>
        <begin position="12"/>
        <end position="28"/>
    </location>
</feature>
<feature type="transmembrane region" description="Helical" evidence="1">
    <location>
        <begin position="84"/>
        <end position="101"/>
    </location>
</feature>
<keyword evidence="1" id="KW-1133">Transmembrane helix</keyword>
<feature type="transmembrane region" description="Helical" evidence="1">
    <location>
        <begin position="157"/>
        <end position="188"/>
    </location>
</feature>
<name>A0A7J3ZLS7_9CREN</name>
<dbReference type="AlphaFoldDB" id="A0A7J3ZLS7"/>
<evidence type="ECO:0000256" key="1">
    <source>
        <dbReference type="SAM" id="Phobius"/>
    </source>
</evidence>
<accession>A0A7J3ZLS7</accession>